<evidence type="ECO:0000313" key="1">
    <source>
        <dbReference type="EMBL" id="ATZ16115.1"/>
    </source>
</evidence>
<keyword evidence="2" id="KW-1185">Reference proteome</keyword>
<dbReference type="OrthoDB" id="391570at2"/>
<proteinExistence type="predicted"/>
<reference evidence="1 2" key="1">
    <citation type="submission" date="2017-11" db="EMBL/GenBank/DDBJ databases">
        <title>Genome sequence of Entomoplasma freundtii BARC 318 (ATCC 51999).</title>
        <authorList>
            <person name="Lo W.-S."/>
            <person name="Gasparich G.E."/>
            <person name="Kuo C.-H."/>
        </authorList>
    </citation>
    <scope>NUCLEOTIDE SEQUENCE [LARGE SCALE GENOMIC DNA]</scope>
    <source>
        <strain evidence="1 2">BARC 318</strain>
    </source>
</reference>
<evidence type="ECO:0000313" key="2">
    <source>
        <dbReference type="Proteomes" id="UP000232222"/>
    </source>
</evidence>
<dbReference type="EMBL" id="CP024962">
    <property type="protein sequence ID" value="ATZ16115.1"/>
    <property type="molecule type" value="Genomic_DNA"/>
</dbReference>
<organism evidence="1 2">
    <name type="scientific">Entomoplasma freundtii</name>
    <dbReference type="NCBI Taxonomy" id="74700"/>
    <lineage>
        <taxon>Bacteria</taxon>
        <taxon>Bacillati</taxon>
        <taxon>Mycoplasmatota</taxon>
        <taxon>Mollicutes</taxon>
        <taxon>Entomoplasmatales</taxon>
        <taxon>Entomoplasmataceae</taxon>
        <taxon>Entomoplasma</taxon>
    </lineage>
</organism>
<gene>
    <name evidence="1" type="ORF">EFREU_v1c00880</name>
</gene>
<dbReference type="RefSeq" id="WP_100609077.1">
    <property type="nucleotide sequence ID" value="NZ_CP024962.1"/>
</dbReference>
<name>A0A2K8NQJ3_9MOLU</name>
<dbReference type="KEGG" id="efr:EFREU_v1c00880"/>
<dbReference type="AlphaFoldDB" id="A0A2K8NQJ3"/>
<protein>
    <submittedName>
        <fullName evidence="1">Uncharacterized protein</fullName>
    </submittedName>
</protein>
<sequence length="626" mass="73790">MSYKLENLTFTNKKPDVKLVNFNAQSKELTNLYLPTKKDRRFITNVLKGNEKLAHGRFRIDGNELIGGRFVKSKVAFIKTDKWLERLIPPRVILTSSQLFDIKFIRQARLKKNDKKYNYLSFADSRNDLSDMDLRRELDKVISLFLDDLTEIEKSLVRNFQNKIKEFNHHQTNKLFGDYYTQIQVLVREYASLSLKIIVNNLLLTFFQALWDQVYSFKDLRNSCPCEYNVEKSSNKSLNKIRYKFTYRQPYFMVEKRLKTINIRIADLRFLLFKEKRIARQIRKQIMLELHKYHQEHKVPKNVQATLKTQTENWEKIIKDITTTFEKSQQDFFYVTLPEEGALVRRRLIFLTHQYHKKVLGGSNRIGDAKEFKLLKKHYRQEIKGIYQQAVIQTKENLDHLNIKFDWYLKNGFKLSSLNIIYIKLLRAMNLKKNNIIFQDVFNLLTKNDYRALMNTMKNLNRVYPDLTFINLTGDFAAITDWGNYVYGLNADRELKALQPPTIAKLNAKKITESLPTSWNTFNYLSTEGGVAIGNTLWQLPKLKPTPSHKVFVNPFLVQLEPPTEVIKTTMLPMIIKTKSQTKFLDRHMILGVTKSGVKLVFYSSEILEANKERVIFIENRAIVNL</sequence>
<dbReference type="Proteomes" id="UP000232222">
    <property type="component" value="Chromosome"/>
</dbReference>
<accession>A0A2K8NQJ3</accession>